<evidence type="ECO:0000313" key="1">
    <source>
        <dbReference type="EMBL" id="QWG08210.1"/>
    </source>
</evidence>
<gene>
    <name evidence="1" type="ORF">KM029_04540</name>
</gene>
<proteinExistence type="predicted"/>
<protein>
    <recommendedName>
        <fullName evidence="3">DUF4331 domain-containing protein</fullName>
    </recommendedName>
</protein>
<keyword evidence="2" id="KW-1185">Reference proteome</keyword>
<organism evidence="1 2">
    <name type="scientific">Flammeovirga kamogawensis</name>
    <dbReference type="NCBI Taxonomy" id="373891"/>
    <lineage>
        <taxon>Bacteria</taxon>
        <taxon>Pseudomonadati</taxon>
        <taxon>Bacteroidota</taxon>
        <taxon>Cytophagia</taxon>
        <taxon>Cytophagales</taxon>
        <taxon>Flammeovirgaceae</taxon>
        <taxon>Flammeovirga</taxon>
    </lineage>
</organism>
<accession>A0ABX8GZ45</accession>
<dbReference type="RefSeq" id="WP_144075587.1">
    <property type="nucleotide sequence ID" value="NZ_CP076128.1"/>
</dbReference>
<dbReference type="EMBL" id="CP076128">
    <property type="protein sequence ID" value="QWG08210.1"/>
    <property type="molecule type" value="Genomic_DNA"/>
</dbReference>
<evidence type="ECO:0000313" key="2">
    <source>
        <dbReference type="Proteomes" id="UP000682802"/>
    </source>
</evidence>
<sequence>MKLLWKVSLLIGLTVLCFSCKDDDDDPSLKDANPIYFASDGEVEIDDVGDVYLQLSFDHSAKTVRIVARTAETGSAPNIIPALVLDITQNITTVSKSDDYKYTINVDKGATYTTSFKVATGCIPSTIDPGFSAGQAPASFVIEDFVEWDNSQGKYYMDASKVIDLLQGIDPNYGNGGDPGFSNTPKFWQSTGSIKGCEEMPTTFN</sequence>
<name>A0ABX8GZ45_9BACT</name>
<dbReference type="Proteomes" id="UP000682802">
    <property type="component" value="Chromosome 1"/>
</dbReference>
<evidence type="ECO:0008006" key="3">
    <source>
        <dbReference type="Google" id="ProtNLM"/>
    </source>
</evidence>
<reference evidence="1 2" key="1">
    <citation type="submission" date="2021-05" db="EMBL/GenBank/DDBJ databases">
        <title>Comparative genomic studies on the polysaccharide-degrading batcterial strains of the Flammeovirga genus.</title>
        <authorList>
            <person name="Zewei F."/>
            <person name="Zheng Z."/>
            <person name="Yu L."/>
            <person name="Ruyue G."/>
            <person name="Yanhong M."/>
            <person name="Yuanyuan C."/>
            <person name="Jingyan G."/>
            <person name="Wenjun H."/>
        </authorList>
    </citation>
    <scope>NUCLEOTIDE SEQUENCE [LARGE SCALE GENOMIC DNA]</scope>
    <source>
        <strain evidence="1 2">YS10</strain>
    </source>
</reference>